<gene>
    <name evidence="3" type="ORF">DMC30DRAFT_433277</name>
</gene>
<comment type="caution">
    <text evidence="3">The sequence shown here is derived from an EMBL/GenBank/DDBJ whole genome shotgun (WGS) entry which is preliminary data.</text>
</comment>
<sequence>MFTSGLTLIALGLAGTAVASMSYDRDTGKLSSVDSFSKHELDSEITLKECCYRNLYADVATGGQVFLSDGLKKDYQDKEYYYEEFCYKQYKAREHSNDVEKANGIIVSKRDFASTLGLGGLSGFSGSGGGFPDVFGGNNDGAKDGGKGDQGNKDVSKVGGASGLFSPGSFLDSFSRGNGLGDMGFGDNHGVDGGDGKKEDNSGKGDGHKDDGSKGSFGAGAGFGDSLNVHGPAFDGAKADGHDGAAKGQVGDAPKKDDSGVKKRGFAMWFRRVIVARD</sequence>
<proteinExistence type="predicted"/>
<dbReference type="OrthoDB" id="10642272at2759"/>
<dbReference type="Proteomes" id="UP000311382">
    <property type="component" value="Unassembled WGS sequence"/>
</dbReference>
<feature type="region of interest" description="Disordered" evidence="1">
    <location>
        <begin position="135"/>
        <end position="159"/>
    </location>
</feature>
<protein>
    <submittedName>
        <fullName evidence="3">Uncharacterized protein</fullName>
    </submittedName>
</protein>
<evidence type="ECO:0000256" key="1">
    <source>
        <dbReference type="SAM" id="MobiDB-lite"/>
    </source>
</evidence>
<evidence type="ECO:0000313" key="3">
    <source>
        <dbReference type="EMBL" id="TNY16974.1"/>
    </source>
</evidence>
<keyword evidence="4" id="KW-1185">Reference proteome</keyword>
<keyword evidence="2" id="KW-0732">Signal</keyword>
<dbReference type="EMBL" id="SOZI01000277">
    <property type="protein sequence ID" value="TNY16974.1"/>
    <property type="molecule type" value="Genomic_DNA"/>
</dbReference>
<feature type="signal peptide" evidence="2">
    <location>
        <begin position="1"/>
        <end position="19"/>
    </location>
</feature>
<accession>A0A5C5FLU4</accession>
<evidence type="ECO:0000256" key="2">
    <source>
        <dbReference type="SAM" id="SignalP"/>
    </source>
</evidence>
<reference evidence="3 4" key="1">
    <citation type="submission" date="2019-03" db="EMBL/GenBank/DDBJ databases">
        <title>Rhodosporidium diobovatum UCD-FST 08-225 genome sequencing, assembly, and annotation.</title>
        <authorList>
            <person name="Fakankun I.U."/>
            <person name="Fristensky B."/>
            <person name="Levin D.B."/>
        </authorList>
    </citation>
    <scope>NUCLEOTIDE SEQUENCE [LARGE SCALE GENOMIC DNA]</scope>
    <source>
        <strain evidence="3 4">UCD-FST 08-225</strain>
    </source>
</reference>
<feature type="chain" id="PRO_5023098226" evidence="2">
    <location>
        <begin position="20"/>
        <end position="278"/>
    </location>
</feature>
<organism evidence="3 4">
    <name type="scientific">Rhodotorula diobovata</name>
    <dbReference type="NCBI Taxonomy" id="5288"/>
    <lineage>
        <taxon>Eukaryota</taxon>
        <taxon>Fungi</taxon>
        <taxon>Dikarya</taxon>
        <taxon>Basidiomycota</taxon>
        <taxon>Pucciniomycotina</taxon>
        <taxon>Microbotryomycetes</taxon>
        <taxon>Sporidiobolales</taxon>
        <taxon>Sporidiobolaceae</taxon>
        <taxon>Rhodotorula</taxon>
    </lineage>
</organism>
<evidence type="ECO:0000313" key="4">
    <source>
        <dbReference type="Proteomes" id="UP000311382"/>
    </source>
</evidence>
<feature type="region of interest" description="Disordered" evidence="1">
    <location>
        <begin position="185"/>
        <end position="261"/>
    </location>
</feature>
<feature type="compositionally biased region" description="Basic and acidic residues" evidence="1">
    <location>
        <begin position="141"/>
        <end position="156"/>
    </location>
</feature>
<feature type="compositionally biased region" description="Basic and acidic residues" evidence="1">
    <location>
        <begin position="189"/>
        <end position="213"/>
    </location>
</feature>
<name>A0A5C5FLU4_9BASI</name>
<dbReference type="AlphaFoldDB" id="A0A5C5FLU4"/>